<evidence type="ECO:0000256" key="3">
    <source>
        <dbReference type="ARBA" id="ARBA00022452"/>
    </source>
</evidence>
<evidence type="ECO:0000256" key="4">
    <source>
        <dbReference type="ARBA" id="ARBA00022692"/>
    </source>
</evidence>
<keyword evidence="10" id="KW-1185">Reference proteome</keyword>
<dbReference type="InterPro" id="IPR012910">
    <property type="entry name" value="Plug_dom"/>
</dbReference>
<dbReference type="EMBL" id="JASHIF010000029">
    <property type="protein sequence ID" value="MDI9862439.1"/>
    <property type="molecule type" value="Genomic_DNA"/>
</dbReference>
<dbReference type="InterPro" id="IPR037066">
    <property type="entry name" value="Plug_dom_sf"/>
</dbReference>
<evidence type="ECO:0000256" key="5">
    <source>
        <dbReference type="ARBA" id="ARBA00023136"/>
    </source>
</evidence>
<dbReference type="SUPFAM" id="SSF49464">
    <property type="entry name" value="Carboxypeptidase regulatory domain-like"/>
    <property type="match status" value="1"/>
</dbReference>
<feature type="domain" description="TonB-dependent receptor plug" evidence="8">
    <location>
        <begin position="239"/>
        <end position="343"/>
    </location>
</feature>
<keyword evidence="6 7" id="KW-0998">Cell outer membrane</keyword>
<dbReference type="InterPro" id="IPR036942">
    <property type="entry name" value="Beta-barrel_TonB_sf"/>
</dbReference>
<dbReference type="NCBIfam" id="TIGR04057">
    <property type="entry name" value="SusC_RagA_signa"/>
    <property type="match status" value="1"/>
</dbReference>
<comment type="similarity">
    <text evidence="7">Belongs to the TonB-dependent receptor family.</text>
</comment>
<protein>
    <submittedName>
        <fullName evidence="9">TonB-dependent receptor</fullName>
    </submittedName>
</protein>
<sequence length="1129" mass="123732">MKILRPKSLLQLKKRFTTMLMLLMSILQINILGIFGAQAKSVENTRLNMKVEKATIVQVFKEIEKQTQFHFSYNDAYLNEQVKVTLNVQNKRLSEVLNFLTKEVNLQFKQVRGNIHVLNTANTDRNYNPNVQSNAILEDIIVSGAVLHVSGRVTSREDNQPVAGATIRIKGTNKGTVADAQGNYKIEVEDANAVIEISSVGFLKQEIRVGGRSTINVELTADIAKLDEVVVVGYGTQKVKDLTGSVGIVKMEDAKKTATYDVAKMLQGQVAGVTVHGSGEPGGFVSIKIRGISSFNNNSPLFVIDGVPVDAPFDFSPDDIESVQVLKDASAGAIYGARAATGVVIITTKKGKVGPLKVDYSGYAGVQEIAKRIPVTNRVGYQNITSAAELNAGLLVAPANDPRSPSYISKVDTDWQKEGFKTGKITDHNLNFSGGTEALRGSVSVGYFDQSSTYTGPQNYKRYSLNGNLTGKKGIFSFGAKFAYTQSHKVNNANTREHAVFGGSVTSLLTAIPTMPVYDPNRLGGYGGSDNNTQRAITLNVVGMNALLKSTGDRNRILGNFWGELELAKNLKYRLSVSYDRTDWKDFFFEPKYDLGFYYLTPLAFLSQTRGGANTFLIENTATYLKEIGKHKIDVLAGITHQKDEWASMTGTALGLTEPYFLTLSSGLEASGGRGISEYQWNAALQSYLGRVNYNYGDRYLLTFNFRRDGSSRFSPSNRFGNFMSLAAAWNVHNDIQLPEFINSMKVRGGFGELGNQSIGQYLYDTYINTNANYVFNNALAPGATRTQVVDPSIKWESKRTTNVAVDFGFLNDKISFTAEYFDNRAYDMLVGIPIPASVGSTNASVTTNIASVSNSGVELTATYRKKTGDFKYEISANAHTLNNKVLALGGNNEPIYGAASKTEVGHSVGEIYGYITEGIFQNADDVKNHATQLNAAPGDIKFKDLNGDGKITAEGDRTYLGSSIPNFYYGLNFGASYKNFDLSFFMQGQAGNKVYNGVYRDLMAQQYGNHHVDALNYWTPTNTNTNVPRPVIGDPNANTRDSDRFVESGAYLRMQNAQIGYNVPQSILNKIKGVSKIRIYASGQNIFLISGYRGYDPDFASDGLLSRGLDYGSYPNPRTVMLGLQVGF</sequence>
<keyword evidence="9" id="KW-0675">Receptor</keyword>
<dbReference type="Gene3D" id="2.60.40.1120">
    <property type="entry name" value="Carboxypeptidase-like, regulatory domain"/>
    <property type="match status" value="1"/>
</dbReference>
<dbReference type="NCBIfam" id="TIGR04056">
    <property type="entry name" value="OMP_RagA_SusC"/>
    <property type="match status" value="1"/>
</dbReference>
<evidence type="ECO:0000256" key="7">
    <source>
        <dbReference type="PROSITE-ProRule" id="PRU01360"/>
    </source>
</evidence>
<evidence type="ECO:0000313" key="10">
    <source>
        <dbReference type="Proteomes" id="UP001236507"/>
    </source>
</evidence>
<evidence type="ECO:0000256" key="1">
    <source>
        <dbReference type="ARBA" id="ARBA00004571"/>
    </source>
</evidence>
<evidence type="ECO:0000259" key="8">
    <source>
        <dbReference type="Pfam" id="PF07715"/>
    </source>
</evidence>
<proteinExistence type="inferred from homology"/>
<reference evidence="9 10" key="1">
    <citation type="submission" date="2023-05" db="EMBL/GenBank/DDBJ databases">
        <title>Novel species of genus Flectobacillus isolated from stream in China.</title>
        <authorList>
            <person name="Lu H."/>
        </authorList>
    </citation>
    <scope>NUCLEOTIDE SEQUENCE [LARGE SCALE GENOMIC DNA]</scope>
    <source>
        <strain evidence="9 10">KCTC 42575</strain>
    </source>
</reference>
<dbReference type="Gene3D" id="2.170.130.10">
    <property type="entry name" value="TonB-dependent receptor, plug domain"/>
    <property type="match status" value="1"/>
</dbReference>
<dbReference type="Gene3D" id="2.40.170.20">
    <property type="entry name" value="TonB-dependent receptor, beta-barrel domain"/>
    <property type="match status" value="1"/>
</dbReference>
<keyword evidence="2 7" id="KW-0813">Transport</keyword>
<dbReference type="SUPFAM" id="SSF56935">
    <property type="entry name" value="Porins"/>
    <property type="match status" value="1"/>
</dbReference>
<dbReference type="InterPro" id="IPR039426">
    <property type="entry name" value="TonB-dep_rcpt-like"/>
</dbReference>
<keyword evidence="3 7" id="KW-1134">Transmembrane beta strand</keyword>
<gene>
    <name evidence="9" type="ORF">QM524_24660</name>
</gene>
<dbReference type="InterPro" id="IPR023997">
    <property type="entry name" value="TonB-dep_OMP_SusC/RagA_CS"/>
</dbReference>
<dbReference type="RefSeq" id="WP_283346694.1">
    <property type="nucleotide sequence ID" value="NZ_JASHIF010000029.1"/>
</dbReference>
<keyword evidence="5 7" id="KW-0472">Membrane</keyword>
<evidence type="ECO:0000256" key="6">
    <source>
        <dbReference type="ARBA" id="ARBA00023237"/>
    </source>
</evidence>
<dbReference type="Proteomes" id="UP001236507">
    <property type="component" value="Unassembled WGS sequence"/>
</dbReference>
<dbReference type="InterPro" id="IPR008969">
    <property type="entry name" value="CarboxyPept-like_regulatory"/>
</dbReference>
<keyword evidence="4 7" id="KW-0812">Transmembrane</keyword>
<dbReference type="PROSITE" id="PS52016">
    <property type="entry name" value="TONB_DEPENDENT_REC_3"/>
    <property type="match status" value="1"/>
</dbReference>
<dbReference type="Pfam" id="PF13715">
    <property type="entry name" value="CarbopepD_reg_2"/>
    <property type="match status" value="1"/>
</dbReference>
<dbReference type="Pfam" id="PF07715">
    <property type="entry name" value="Plug"/>
    <property type="match status" value="1"/>
</dbReference>
<dbReference type="InterPro" id="IPR023996">
    <property type="entry name" value="TonB-dep_OMP_SusC/RagA"/>
</dbReference>
<name>A0ABT6YFT1_9BACT</name>
<evidence type="ECO:0000313" key="9">
    <source>
        <dbReference type="EMBL" id="MDI9862439.1"/>
    </source>
</evidence>
<comment type="subcellular location">
    <subcellularLocation>
        <location evidence="1 7">Cell outer membrane</location>
        <topology evidence="1 7">Multi-pass membrane protein</topology>
    </subcellularLocation>
</comment>
<accession>A0ABT6YFT1</accession>
<evidence type="ECO:0000256" key="2">
    <source>
        <dbReference type="ARBA" id="ARBA00022448"/>
    </source>
</evidence>
<comment type="caution">
    <text evidence="9">The sequence shown here is derived from an EMBL/GenBank/DDBJ whole genome shotgun (WGS) entry which is preliminary data.</text>
</comment>
<organism evidence="9 10">
    <name type="scientific">Flectobacillus roseus</name>
    <dbReference type="NCBI Taxonomy" id="502259"/>
    <lineage>
        <taxon>Bacteria</taxon>
        <taxon>Pseudomonadati</taxon>
        <taxon>Bacteroidota</taxon>
        <taxon>Cytophagia</taxon>
        <taxon>Cytophagales</taxon>
        <taxon>Flectobacillaceae</taxon>
        <taxon>Flectobacillus</taxon>
    </lineage>
</organism>